<organism evidence="6 7">
    <name type="scientific">Cephalotrichum gorgonifer</name>
    <dbReference type="NCBI Taxonomy" id="2041049"/>
    <lineage>
        <taxon>Eukaryota</taxon>
        <taxon>Fungi</taxon>
        <taxon>Dikarya</taxon>
        <taxon>Ascomycota</taxon>
        <taxon>Pezizomycotina</taxon>
        <taxon>Sordariomycetes</taxon>
        <taxon>Hypocreomycetidae</taxon>
        <taxon>Microascales</taxon>
        <taxon>Microascaceae</taxon>
        <taxon>Cephalotrichum</taxon>
    </lineage>
</organism>
<accession>A0AAE8N0U8</accession>
<dbReference type="EMBL" id="ONZQ02000010">
    <property type="protein sequence ID" value="SPO04280.1"/>
    <property type="molecule type" value="Genomic_DNA"/>
</dbReference>
<dbReference type="InterPro" id="IPR036864">
    <property type="entry name" value="Zn2-C6_fun-type_DNA-bd_sf"/>
</dbReference>
<evidence type="ECO:0000313" key="7">
    <source>
        <dbReference type="Proteomes" id="UP001187682"/>
    </source>
</evidence>
<evidence type="ECO:0000256" key="2">
    <source>
        <dbReference type="ARBA" id="ARBA00022723"/>
    </source>
</evidence>
<dbReference type="SMART" id="SM00066">
    <property type="entry name" value="GAL4"/>
    <property type="match status" value="1"/>
</dbReference>
<comment type="caution">
    <text evidence="6">The sequence shown here is derived from an EMBL/GenBank/DDBJ whole genome shotgun (WGS) entry which is preliminary data.</text>
</comment>
<dbReference type="GO" id="GO:0005634">
    <property type="term" value="C:nucleus"/>
    <property type="evidence" value="ECO:0007669"/>
    <property type="project" value="UniProtKB-SubCell"/>
</dbReference>
<protein>
    <submittedName>
        <fullName evidence="6">Related to fungal specific transcription factor</fullName>
    </submittedName>
</protein>
<dbReference type="InterPro" id="IPR050613">
    <property type="entry name" value="Sec_Metabolite_Reg"/>
</dbReference>
<evidence type="ECO:0000259" key="5">
    <source>
        <dbReference type="PROSITE" id="PS50048"/>
    </source>
</evidence>
<dbReference type="SMART" id="SM00906">
    <property type="entry name" value="Fungal_trans"/>
    <property type="match status" value="1"/>
</dbReference>
<dbReference type="GO" id="GO:0000981">
    <property type="term" value="F:DNA-binding transcription factor activity, RNA polymerase II-specific"/>
    <property type="evidence" value="ECO:0007669"/>
    <property type="project" value="InterPro"/>
</dbReference>
<feature type="region of interest" description="Disordered" evidence="4">
    <location>
        <begin position="662"/>
        <end position="690"/>
    </location>
</feature>
<feature type="region of interest" description="Disordered" evidence="4">
    <location>
        <begin position="1"/>
        <end position="40"/>
    </location>
</feature>
<name>A0AAE8N0U8_9PEZI</name>
<dbReference type="Gene3D" id="4.10.240.10">
    <property type="entry name" value="Zn(2)-C6 fungal-type DNA-binding domain"/>
    <property type="match status" value="1"/>
</dbReference>
<evidence type="ECO:0000256" key="3">
    <source>
        <dbReference type="ARBA" id="ARBA00023242"/>
    </source>
</evidence>
<dbReference type="Proteomes" id="UP001187682">
    <property type="component" value="Unassembled WGS sequence"/>
</dbReference>
<feature type="compositionally biased region" description="Polar residues" evidence="4">
    <location>
        <begin position="672"/>
        <end position="684"/>
    </location>
</feature>
<proteinExistence type="predicted"/>
<keyword evidence="2" id="KW-0479">Metal-binding</keyword>
<dbReference type="SUPFAM" id="SSF57701">
    <property type="entry name" value="Zn2/Cys6 DNA-binding domain"/>
    <property type="match status" value="1"/>
</dbReference>
<dbReference type="PANTHER" id="PTHR31001">
    <property type="entry name" value="UNCHARACTERIZED TRANSCRIPTIONAL REGULATORY PROTEIN"/>
    <property type="match status" value="1"/>
</dbReference>
<feature type="domain" description="Zn(2)-C6 fungal-type" evidence="5">
    <location>
        <begin position="43"/>
        <end position="72"/>
    </location>
</feature>
<evidence type="ECO:0000256" key="1">
    <source>
        <dbReference type="ARBA" id="ARBA00004123"/>
    </source>
</evidence>
<comment type="subcellular location">
    <subcellularLocation>
        <location evidence="1">Nucleus</location>
    </subcellularLocation>
</comment>
<dbReference type="PROSITE" id="PS00463">
    <property type="entry name" value="ZN2_CY6_FUNGAL_1"/>
    <property type="match status" value="1"/>
</dbReference>
<dbReference type="GO" id="GO:0008270">
    <property type="term" value="F:zinc ion binding"/>
    <property type="evidence" value="ECO:0007669"/>
    <property type="project" value="InterPro"/>
</dbReference>
<reference evidence="6" key="1">
    <citation type="submission" date="2018-03" db="EMBL/GenBank/DDBJ databases">
        <authorList>
            <person name="Guldener U."/>
        </authorList>
    </citation>
    <scope>NUCLEOTIDE SEQUENCE</scope>
</reference>
<dbReference type="Pfam" id="PF00172">
    <property type="entry name" value="Zn_clus"/>
    <property type="match status" value="1"/>
</dbReference>
<dbReference type="GO" id="GO:0003677">
    <property type="term" value="F:DNA binding"/>
    <property type="evidence" value="ECO:0007669"/>
    <property type="project" value="InterPro"/>
</dbReference>
<dbReference type="GO" id="GO:0006351">
    <property type="term" value="P:DNA-templated transcription"/>
    <property type="evidence" value="ECO:0007669"/>
    <property type="project" value="InterPro"/>
</dbReference>
<dbReference type="InterPro" id="IPR001138">
    <property type="entry name" value="Zn2Cys6_DnaBD"/>
</dbReference>
<dbReference type="CDD" id="cd12148">
    <property type="entry name" value="fungal_TF_MHR"/>
    <property type="match status" value="1"/>
</dbReference>
<feature type="compositionally biased region" description="Pro residues" evidence="4">
    <location>
        <begin position="1"/>
        <end position="12"/>
    </location>
</feature>
<evidence type="ECO:0000256" key="4">
    <source>
        <dbReference type="SAM" id="MobiDB-lite"/>
    </source>
</evidence>
<keyword evidence="7" id="KW-1185">Reference proteome</keyword>
<dbReference type="PROSITE" id="PS50048">
    <property type="entry name" value="ZN2_CY6_FUNGAL_2"/>
    <property type="match status" value="1"/>
</dbReference>
<gene>
    <name evidence="6" type="ORF">DNG_06963</name>
</gene>
<evidence type="ECO:0000313" key="6">
    <source>
        <dbReference type="EMBL" id="SPO04280.1"/>
    </source>
</evidence>
<dbReference type="AlphaFoldDB" id="A0AAE8N0U8"/>
<dbReference type="Pfam" id="PF04082">
    <property type="entry name" value="Fungal_trans"/>
    <property type="match status" value="1"/>
</dbReference>
<dbReference type="InterPro" id="IPR007219">
    <property type="entry name" value="XnlR_reg_dom"/>
</dbReference>
<dbReference type="PANTHER" id="PTHR31001:SF74">
    <property type="entry name" value="ZN(II)2CYS6 TRANSCRIPTION FACTOR (EUROFUNG)"/>
    <property type="match status" value="1"/>
</dbReference>
<feature type="compositionally biased region" description="Low complexity" evidence="4">
    <location>
        <begin position="13"/>
        <end position="27"/>
    </location>
</feature>
<sequence>MPTSRPIPPPSEPLSSKTSNSRSASSPPRRPSASRRRDKPQLSCNYCRFRKSRCDRQQPCSTCSSRGRTCTYVGGDRTAAAPTLHDRLAHLEKLVLRLRSGSDNVSGPDLLASTSTGPPVATATEVVPGIERSDPGSMHVSISELRYIGGEHWAAILEGIADLRGHFDREEEGENLTVVESTLDEETQDGNNNMGSGGAPLPHALLLYGCPTRSGASRAEIIAALPPKDAADRYISRYFDRVDLVSSVIHHPSFLREYTAFWTDPYSVSIIWIGLFFSMMCLALIASPSSSASGYEAEQQQQQISLYREKTVQCLLMGEYTNCGPHALETLIHYVYVEFCIPADAAKDLWFLLALEVNLAMRMGYHRDPSHFPNISPFEGEMRRRVWATVVLGDVLISSQMGMPRMISESQCDTTEPRNLADEDLDSEAIELPLSRPEVEFTTTLGVIVRRRILMALGAVSDLTAAVKRCSYAEVMRVDGILNRAAESISPPLKIKGDIASAAEATDPAGCIMARLFIAHMFYKGQVMLHCRFLRMGVSSSSSVSHGSDPYAYSRQACLDASLGTLKIQRVLHDETKPGGRLHSMRWRVTSAMNHQFYTAAIILCSLLRQDQAQDRERDVVEALTKARAIWIRSEGSREAWKAARTVDMVLARVTGEGEGDACDVGPRVRDSASNQSASTSNGNDGFRMHDLLRPFTPGSQRDRDLVFDIDPTESSTDDFALDEWMMMDGIGMKW</sequence>
<keyword evidence="3" id="KW-0539">Nucleus</keyword>
<dbReference type="CDD" id="cd00067">
    <property type="entry name" value="GAL4"/>
    <property type="match status" value="1"/>
</dbReference>